<gene>
    <name evidence="6 9" type="primary">map</name>
    <name evidence="9" type="ORF">HLA92_00810</name>
</gene>
<dbReference type="InterPro" id="IPR001714">
    <property type="entry name" value="Pept_M24_MAP"/>
</dbReference>
<keyword evidence="4 6" id="KW-0479">Metal-binding</keyword>
<dbReference type="GO" id="GO:0070006">
    <property type="term" value="F:metalloaminopeptidase activity"/>
    <property type="evidence" value="ECO:0007669"/>
    <property type="project" value="UniProtKB-UniRule"/>
</dbReference>
<keyword evidence="2 6" id="KW-0031">Aminopeptidase</keyword>
<feature type="binding site" evidence="6">
    <location>
        <position position="233"/>
    </location>
    <ligand>
        <name>a divalent metal cation</name>
        <dbReference type="ChEBI" id="CHEBI:60240"/>
        <label>1</label>
    </ligand>
</feature>
<comment type="function">
    <text evidence="1 6">Removes the N-terminal methionine from nascent proteins. The N-terminal methionine is often cleaved when the second residue in the primary sequence is small and uncharged (Met-Ala-, Cys, Gly, Pro, Ser, Thr, or Val). Requires deformylation of the N(alpha)-formylated initiator methionine before it can be hydrolyzed.</text>
</comment>
<feature type="binding site" evidence="6">
    <location>
        <position position="233"/>
    </location>
    <ligand>
        <name>a divalent metal cation</name>
        <dbReference type="ChEBI" id="CHEBI:60240"/>
        <label>2</label>
        <note>catalytic</note>
    </ligand>
</feature>
<feature type="binding site" evidence="6">
    <location>
        <position position="169"/>
    </location>
    <ligand>
        <name>a divalent metal cation</name>
        <dbReference type="ChEBI" id="CHEBI:60240"/>
        <label>2</label>
        <note>catalytic</note>
    </ligand>
</feature>
<evidence type="ECO:0000259" key="8">
    <source>
        <dbReference type="Pfam" id="PF00557"/>
    </source>
</evidence>
<dbReference type="SUPFAM" id="SSF55920">
    <property type="entry name" value="Creatinase/aminopeptidase"/>
    <property type="match status" value="1"/>
</dbReference>
<feature type="binding site" evidence="6">
    <location>
        <position position="105"/>
    </location>
    <ligand>
        <name>a divalent metal cation</name>
        <dbReference type="ChEBI" id="CHEBI:60240"/>
        <label>1</label>
    </ligand>
</feature>
<dbReference type="Gene3D" id="3.90.230.10">
    <property type="entry name" value="Creatinase/methionine aminopeptidase superfamily"/>
    <property type="match status" value="1"/>
</dbReference>
<reference evidence="9 10" key="1">
    <citation type="submission" date="2020-05" db="EMBL/GenBank/DDBJ databases">
        <title>Novel Mycoplasma species detected in Mirounga angustirostris (northern elephant seal) from the USA.</title>
        <authorList>
            <person name="Volokhov D.V."/>
        </authorList>
    </citation>
    <scope>NUCLEOTIDE SEQUENCE [LARGE SCALE GENOMIC DNA]</scope>
    <source>
        <strain evidence="9 10">Mirounga ES2806-NAS</strain>
    </source>
</reference>
<dbReference type="EMBL" id="CP053097">
    <property type="protein sequence ID" value="QJR43986.1"/>
    <property type="molecule type" value="Genomic_DNA"/>
</dbReference>
<feature type="binding site" evidence="6">
    <location>
        <position position="77"/>
    </location>
    <ligand>
        <name>substrate</name>
    </ligand>
</feature>
<dbReference type="GO" id="GO:0006508">
    <property type="term" value="P:proteolysis"/>
    <property type="evidence" value="ECO:0007669"/>
    <property type="project" value="UniProtKB-KW"/>
</dbReference>
<feature type="binding site" evidence="6">
    <location>
        <position position="105"/>
    </location>
    <ligand>
        <name>a divalent metal cation</name>
        <dbReference type="ChEBI" id="CHEBI:60240"/>
        <label>2</label>
        <note>catalytic</note>
    </ligand>
</feature>
<evidence type="ECO:0000313" key="10">
    <source>
        <dbReference type="Proteomes" id="UP000502118"/>
    </source>
</evidence>
<dbReference type="Pfam" id="PF00557">
    <property type="entry name" value="Peptidase_M24"/>
    <property type="match status" value="1"/>
</dbReference>
<dbReference type="InterPro" id="IPR002467">
    <property type="entry name" value="Pept_M24A_MAP1"/>
</dbReference>
<feature type="binding site" evidence="6">
    <location>
        <position position="202"/>
    </location>
    <ligand>
        <name>a divalent metal cation</name>
        <dbReference type="ChEBI" id="CHEBI:60240"/>
        <label>2</label>
        <note>catalytic</note>
    </ligand>
</feature>
<comment type="catalytic activity">
    <reaction evidence="6 7">
        <text>Release of N-terminal amino acids, preferentially methionine, from peptides and arylamides.</text>
        <dbReference type="EC" id="3.4.11.18"/>
    </reaction>
</comment>
<dbReference type="PANTHER" id="PTHR43330">
    <property type="entry name" value="METHIONINE AMINOPEPTIDASE"/>
    <property type="match status" value="1"/>
</dbReference>
<dbReference type="PANTHER" id="PTHR43330:SF27">
    <property type="entry name" value="METHIONINE AMINOPEPTIDASE"/>
    <property type="match status" value="1"/>
</dbReference>
<evidence type="ECO:0000256" key="1">
    <source>
        <dbReference type="ARBA" id="ARBA00002521"/>
    </source>
</evidence>
<dbReference type="NCBIfam" id="TIGR00500">
    <property type="entry name" value="met_pdase_I"/>
    <property type="match status" value="1"/>
</dbReference>
<feature type="binding site" evidence="6">
    <location>
        <position position="176"/>
    </location>
    <ligand>
        <name>substrate</name>
    </ligand>
</feature>
<dbReference type="GO" id="GO:0004239">
    <property type="term" value="F:initiator methionyl aminopeptidase activity"/>
    <property type="evidence" value="ECO:0007669"/>
    <property type="project" value="UniProtKB-UniRule"/>
</dbReference>
<dbReference type="InterPro" id="IPR000994">
    <property type="entry name" value="Pept_M24"/>
</dbReference>
<dbReference type="InterPro" id="IPR036005">
    <property type="entry name" value="Creatinase/aminopeptidase-like"/>
</dbReference>
<sequence>MILIKNSQEIKDIKKSCAILAEVKTILWNFIRPGVSLKEIDSIAFKEITKRNAKPAFLGQYGFKHTLCISVNEELIHGIPSKRILKEGDLVKIDMGAIWNGMYSDSAFTKYVGNNPSEEDLNLIKVAKDAFKAGFKEVKVGNRIGDISYAIGKVIKEAGYYTPLEYTGHGIGHSLHEDPYIYNDGKKDTGPLIRNGMVICIEPMILQKTSKTKILKDGWTVVSSSGLKSSHYEQTILIENDNAIILTGDNI</sequence>
<protein>
    <recommendedName>
        <fullName evidence="6 7">Methionine aminopeptidase</fullName>
        <shortName evidence="6">MAP</shortName>
        <shortName evidence="6">MetAP</shortName>
        <ecNumber evidence="6 7">3.4.11.18</ecNumber>
    </recommendedName>
    <alternativeName>
        <fullName evidence="6">Peptidase M</fullName>
    </alternativeName>
</protein>
<comment type="subunit">
    <text evidence="6">Monomer.</text>
</comment>
<feature type="domain" description="Peptidase M24" evidence="8">
    <location>
        <begin position="12"/>
        <end position="239"/>
    </location>
</feature>
<comment type="similarity">
    <text evidence="6">Belongs to the peptidase M24A family. Methionine aminopeptidase type 1 subfamily.</text>
</comment>
<evidence type="ECO:0000256" key="5">
    <source>
        <dbReference type="ARBA" id="ARBA00022801"/>
    </source>
</evidence>
<organism evidence="9 10">
    <name type="scientific">Mycoplasma miroungirhinis</name>
    <dbReference type="NCBI Taxonomy" id="754516"/>
    <lineage>
        <taxon>Bacteria</taxon>
        <taxon>Bacillati</taxon>
        <taxon>Mycoplasmatota</taxon>
        <taxon>Mollicutes</taxon>
        <taxon>Mycoplasmataceae</taxon>
        <taxon>Mycoplasma</taxon>
    </lineage>
</organism>
<evidence type="ECO:0000256" key="3">
    <source>
        <dbReference type="ARBA" id="ARBA00022670"/>
    </source>
</evidence>
<dbReference type="KEGG" id="mmio:HLA92_00810"/>
<accession>A0A6M4JD59</accession>
<proteinExistence type="inferred from homology"/>
<dbReference type="GO" id="GO:0005829">
    <property type="term" value="C:cytosol"/>
    <property type="evidence" value="ECO:0007669"/>
    <property type="project" value="TreeGrafter"/>
</dbReference>
<evidence type="ECO:0000313" key="9">
    <source>
        <dbReference type="EMBL" id="QJR43986.1"/>
    </source>
</evidence>
<dbReference type="GO" id="GO:0046872">
    <property type="term" value="F:metal ion binding"/>
    <property type="evidence" value="ECO:0007669"/>
    <property type="project" value="UniProtKB-UniRule"/>
</dbReference>
<feature type="binding site" evidence="6">
    <location>
        <position position="94"/>
    </location>
    <ligand>
        <name>a divalent metal cation</name>
        <dbReference type="ChEBI" id="CHEBI:60240"/>
        <label>1</label>
    </ligand>
</feature>
<evidence type="ECO:0000256" key="2">
    <source>
        <dbReference type="ARBA" id="ARBA00022438"/>
    </source>
</evidence>
<comment type="cofactor">
    <cofactor evidence="6">
        <name>Co(2+)</name>
        <dbReference type="ChEBI" id="CHEBI:48828"/>
    </cofactor>
    <cofactor evidence="6">
        <name>Zn(2+)</name>
        <dbReference type="ChEBI" id="CHEBI:29105"/>
    </cofactor>
    <cofactor evidence="6">
        <name>Mn(2+)</name>
        <dbReference type="ChEBI" id="CHEBI:29035"/>
    </cofactor>
    <cofactor evidence="6">
        <name>Fe(2+)</name>
        <dbReference type="ChEBI" id="CHEBI:29033"/>
    </cofactor>
    <text evidence="6">Binds 2 divalent metal cations per subunit. Has a high-affinity and a low affinity metal-binding site. The true nature of the physiological cofactor is under debate. The enzyme is active with cobalt, zinc, manganese or divalent iron ions. Most likely, methionine aminopeptidases function as mononuclear Fe(2+)-metalloproteases under physiological conditions, and the catalytically relevant metal-binding site has been assigned to the histidine-containing high-affinity site.</text>
</comment>
<dbReference type="AlphaFoldDB" id="A0A6M4JD59"/>
<evidence type="ECO:0000256" key="7">
    <source>
        <dbReference type="RuleBase" id="RU003653"/>
    </source>
</evidence>
<dbReference type="EC" id="3.4.11.18" evidence="6 7"/>
<dbReference type="Proteomes" id="UP000502118">
    <property type="component" value="Chromosome"/>
</dbReference>
<keyword evidence="3 6" id="KW-0645">Protease</keyword>
<name>A0A6M4JD59_9MOLU</name>
<dbReference type="RefSeq" id="WP_171112582.1">
    <property type="nucleotide sequence ID" value="NZ_CP053097.1"/>
</dbReference>
<dbReference type="HAMAP" id="MF_01974">
    <property type="entry name" value="MetAP_1"/>
    <property type="match status" value="1"/>
</dbReference>
<dbReference type="CDD" id="cd01086">
    <property type="entry name" value="MetAP1"/>
    <property type="match status" value="1"/>
</dbReference>
<keyword evidence="5 6" id="KW-0378">Hydrolase</keyword>
<keyword evidence="10" id="KW-1185">Reference proteome</keyword>
<evidence type="ECO:0000256" key="6">
    <source>
        <dbReference type="HAMAP-Rule" id="MF_01974"/>
    </source>
</evidence>
<dbReference type="PRINTS" id="PR00599">
    <property type="entry name" value="MAPEPTIDASE"/>
</dbReference>
<evidence type="ECO:0000256" key="4">
    <source>
        <dbReference type="ARBA" id="ARBA00022723"/>
    </source>
</evidence>